<reference evidence="1 2" key="1">
    <citation type="submission" date="2016-12" db="EMBL/GenBank/DDBJ databases">
        <title>The genomes of Aspergillus section Nigri reveals drivers in fungal speciation.</title>
        <authorList>
            <consortium name="DOE Joint Genome Institute"/>
            <person name="Vesth T.C."/>
            <person name="Nybo J."/>
            <person name="Theobald S."/>
            <person name="Brandl J."/>
            <person name="Frisvad J.C."/>
            <person name="Nielsen K.F."/>
            <person name="Lyhne E.K."/>
            <person name="Kogle M.E."/>
            <person name="Kuo A."/>
            <person name="Riley R."/>
            <person name="Clum A."/>
            <person name="Nolan M."/>
            <person name="Lipzen A."/>
            <person name="Salamov A."/>
            <person name="Henrissat B."/>
            <person name="Wiebenga A."/>
            <person name="De Vries R.P."/>
            <person name="Grigoriev I.V."/>
            <person name="Mortensen U.H."/>
            <person name="Andersen M.R."/>
            <person name="Baker S.E."/>
        </authorList>
    </citation>
    <scope>NUCLEOTIDE SEQUENCE [LARGE SCALE GENOMIC DNA]</scope>
    <source>
        <strain evidence="1 2">JOP 1030-1</strain>
    </source>
</reference>
<dbReference type="GeneID" id="37072225"/>
<keyword evidence="2" id="KW-1185">Reference proteome</keyword>
<dbReference type="RefSeq" id="XP_025433770.1">
    <property type="nucleotide sequence ID" value="XM_025570997.1"/>
</dbReference>
<dbReference type="EMBL" id="KZ821223">
    <property type="protein sequence ID" value="PYH47788.1"/>
    <property type="molecule type" value="Genomic_DNA"/>
</dbReference>
<protein>
    <submittedName>
        <fullName evidence="1">Uncharacterized protein</fullName>
    </submittedName>
</protein>
<name>A0A319A763_9EURO</name>
<sequence length="145" mass="16433">MGCLLLFAVESDVSCYHFLASSHSIRHKSRMSLFPLLPPPSLYLSLPPSPPLSLLFLNHAASSDRCTNSQSRTSWFPVRVEIRFTIILLITSICSQSLFCTLFSRSREIFSSLYCILMIWALIARNFPQGSWSNRQTGLQITDTE</sequence>
<accession>A0A319A763</accession>
<evidence type="ECO:0000313" key="2">
    <source>
        <dbReference type="Proteomes" id="UP000248349"/>
    </source>
</evidence>
<proteinExistence type="predicted"/>
<evidence type="ECO:0000313" key="1">
    <source>
        <dbReference type="EMBL" id="PYH47788.1"/>
    </source>
</evidence>
<dbReference type="AlphaFoldDB" id="A0A319A763"/>
<organism evidence="1 2">
    <name type="scientific">Aspergillus saccharolyticus JOP 1030-1</name>
    <dbReference type="NCBI Taxonomy" id="1450539"/>
    <lineage>
        <taxon>Eukaryota</taxon>
        <taxon>Fungi</taxon>
        <taxon>Dikarya</taxon>
        <taxon>Ascomycota</taxon>
        <taxon>Pezizomycotina</taxon>
        <taxon>Eurotiomycetes</taxon>
        <taxon>Eurotiomycetidae</taxon>
        <taxon>Eurotiales</taxon>
        <taxon>Aspergillaceae</taxon>
        <taxon>Aspergillus</taxon>
        <taxon>Aspergillus subgen. Circumdati</taxon>
    </lineage>
</organism>
<dbReference type="Proteomes" id="UP000248349">
    <property type="component" value="Unassembled WGS sequence"/>
</dbReference>
<gene>
    <name evidence="1" type="ORF">BP01DRAFT_197629</name>
</gene>